<dbReference type="Proteomes" id="UP000094444">
    <property type="component" value="Unassembled WGS sequence"/>
</dbReference>
<evidence type="ECO:0000313" key="2">
    <source>
        <dbReference type="Proteomes" id="UP000094444"/>
    </source>
</evidence>
<name>A0A2P5I0W1_DIAHE</name>
<sequence>MAARAAGASPPTARGTSFLSARRIKHWHAELSTVHGSEYEGASLLRDLRLGGKTGSVWRRAARRAGFNVADAHKGRPRPGTLRERWSQIVTFLLDALCTQDFRSTAGDAISKELLRHPNPPGGVFPVILYARAEATSQLDSYGD</sequence>
<keyword evidence="2" id="KW-1185">Reference proteome</keyword>
<comment type="caution">
    <text evidence="1">The sequence shown here is derived from an EMBL/GenBank/DDBJ whole genome shotgun (WGS) entry which is preliminary data.</text>
</comment>
<gene>
    <name evidence="1" type="ORF">DHEL01_v205486</name>
</gene>
<dbReference type="AlphaFoldDB" id="A0A2P5I0W1"/>
<reference evidence="1" key="1">
    <citation type="submission" date="2017-09" db="EMBL/GenBank/DDBJ databases">
        <title>Polyketide synthases of a Diaporthe helianthi virulent isolate.</title>
        <authorList>
            <person name="Baroncelli R."/>
        </authorList>
    </citation>
    <scope>NUCLEOTIDE SEQUENCE [LARGE SCALE GENOMIC DNA]</scope>
    <source>
        <strain evidence="1">7/96</strain>
    </source>
</reference>
<dbReference type="InParanoid" id="A0A2P5I0W1"/>
<proteinExistence type="predicted"/>
<organism evidence="1 2">
    <name type="scientific">Diaporthe helianthi</name>
    <dbReference type="NCBI Taxonomy" id="158607"/>
    <lineage>
        <taxon>Eukaryota</taxon>
        <taxon>Fungi</taxon>
        <taxon>Dikarya</taxon>
        <taxon>Ascomycota</taxon>
        <taxon>Pezizomycotina</taxon>
        <taxon>Sordariomycetes</taxon>
        <taxon>Sordariomycetidae</taxon>
        <taxon>Diaporthales</taxon>
        <taxon>Diaporthaceae</taxon>
        <taxon>Diaporthe</taxon>
    </lineage>
</organism>
<protein>
    <submittedName>
        <fullName evidence="1">Uncharacterized protein</fullName>
    </submittedName>
</protein>
<accession>A0A2P5I0W1</accession>
<evidence type="ECO:0000313" key="1">
    <source>
        <dbReference type="EMBL" id="POS76127.1"/>
    </source>
</evidence>
<dbReference type="EMBL" id="MAVT02000405">
    <property type="protein sequence ID" value="POS76127.1"/>
    <property type="molecule type" value="Genomic_DNA"/>
</dbReference>